<dbReference type="EMBL" id="WAAD01002654">
    <property type="protein sequence ID" value="NWH43379.1"/>
    <property type="molecule type" value="Genomic_DNA"/>
</dbReference>
<dbReference type="InterPro" id="IPR039750">
    <property type="entry name" value="DRC1/DRC2"/>
</dbReference>
<feature type="non-terminal residue" evidence="14">
    <location>
        <position position="1"/>
    </location>
</feature>
<sequence>MPDKRRPWAAATMAAEDGLLLLQSQALAEEEAAKTKEEMLTRFLKDKLAKEERSSALNLHKLITQWRAVLRETKDEELRQDIEILSQTFARVMDCKDSVIEASAGLVGQGRRPSPLMTPPQPLQSLVRDLEEAEEQHAQALRSHLHNIDRLLLLQRCRLMCLEEGYGAQLEALKTEFEAERYGGGEG</sequence>
<evidence type="ECO:0000259" key="13">
    <source>
        <dbReference type="Pfam" id="PF14772"/>
    </source>
</evidence>
<evidence type="ECO:0000256" key="2">
    <source>
        <dbReference type="ARBA" id="ARBA00022490"/>
    </source>
</evidence>
<evidence type="ECO:0000256" key="1">
    <source>
        <dbReference type="ARBA" id="ARBA00004611"/>
    </source>
</evidence>
<evidence type="ECO:0000256" key="6">
    <source>
        <dbReference type="ARBA" id="ARBA00023212"/>
    </source>
</evidence>
<accession>A0A850VIT6</accession>
<comment type="subcellular location">
    <subcellularLocation>
        <location evidence="1">Cytoplasm</location>
        <location evidence="1">Cytoskeleton</location>
        <location evidence="1">Flagellum axoneme</location>
    </subcellularLocation>
    <subcellularLocation>
        <location evidence="8">Cytoplasm</location>
        <location evidence="8">Cytoskeleton</location>
        <location evidence="8">Flagellum basal body</location>
    </subcellularLocation>
</comment>
<gene>
    <name evidence="14" type="primary">Ccdc65_0</name>
    <name evidence="14" type="ORF">FREMAG_R11663</name>
</gene>
<evidence type="ECO:0000313" key="15">
    <source>
        <dbReference type="Proteomes" id="UP000632118"/>
    </source>
</evidence>
<dbReference type="Proteomes" id="UP000632118">
    <property type="component" value="Unassembled WGS sequence"/>
</dbReference>
<dbReference type="PANTHER" id="PTHR21625:SF0">
    <property type="entry name" value="DYNEIN REGULATORY COMPLEX SUBUNIT 2"/>
    <property type="match status" value="1"/>
</dbReference>
<proteinExistence type="inferred from homology"/>
<dbReference type="GO" id="GO:0070286">
    <property type="term" value="P:axonemal dynein complex assembly"/>
    <property type="evidence" value="ECO:0007669"/>
    <property type="project" value="InterPro"/>
</dbReference>
<evidence type="ECO:0000256" key="5">
    <source>
        <dbReference type="ARBA" id="ARBA00023069"/>
    </source>
</evidence>
<name>A0A850VIT6_FREMA</name>
<reference evidence="14" key="1">
    <citation type="submission" date="2019-09" db="EMBL/GenBank/DDBJ databases">
        <title>Bird 10,000 Genomes (B10K) Project - Family phase.</title>
        <authorList>
            <person name="Zhang G."/>
        </authorList>
    </citation>
    <scope>NUCLEOTIDE SEQUENCE</scope>
    <source>
        <strain evidence="14">B10K-DU-002-48</strain>
        <tissue evidence="14">Muscle</tissue>
    </source>
</reference>
<keyword evidence="2" id="KW-0963">Cytoplasm</keyword>
<evidence type="ECO:0000313" key="14">
    <source>
        <dbReference type="EMBL" id="NWH43379.1"/>
    </source>
</evidence>
<organism evidence="14 15">
    <name type="scientific">Fregata magnificens</name>
    <name type="common">Magnificent frigatebird</name>
    <dbReference type="NCBI Taxonomy" id="37042"/>
    <lineage>
        <taxon>Eukaryota</taxon>
        <taxon>Metazoa</taxon>
        <taxon>Chordata</taxon>
        <taxon>Craniata</taxon>
        <taxon>Vertebrata</taxon>
        <taxon>Euteleostomi</taxon>
        <taxon>Archelosauria</taxon>
        <taxon>Archosauria</taxon>
        <taxon>Dinosauria</taxon>
        <taxon>Saurischia</taxon>
        <taxon>Theropoda</taxon>
        <taxon>Coelurosauria</taxon>
        <taxon>Aves</taxon>
        <taxon>Neognathae</taxon>
        <taxon>Neoaves</taxon>
        <taxon>Aequornithes</taxon>
        <taxon>Suliformes</taxon>
        <taxon>Fregatidae</taxon>
        <taxon>Fregata</taxon>
    </lineage>
</organism>
<keyword evidence="4" id="KW-0175">Coiled coil</keyword>
<dbReference type="GO" id="GO:0005858">
    <property type="term" value="C:axonemal dynein complex"/>
    <property type="evidence" value="ECO:0007669"/>
    <property type="project" value="InterPro"/>
</dbReference>
<keyword evidence="15" id="KW-1185">Reference proteome</keyword>
<dbReference type="GO" id="GO:0060285">
    <property type="term" value="P:cilium-dependent cell motility"/>
    <property type="evidence" value="ECO:0007669"/>
    <property type="project" value="TreeGrafter"/>
</dbReference>
<protein>
    <recommendedName>
        <fullName evidence="10">Dynein regulatory complex subunit 2</fullName>
    </recommendedName>
    <alternativeName>
        <fullName evidence="11">Coiled-coil domain-containing protein 65</fullName>
    </alternativeName>
</protein>
<dbReference type="AlphaFoldDB" id="A0A850VIT6"/>
<dbReference type="Pfam" id="PF14772">
    <property type="entry name" value="NYD-SP28"/>
    <property type="match status" value="1"/>
</dbReference>
<evidence type="ECO:0000256" key="7">
    <source>
        <dbReference type="ARBA" id="ARBA00023273"/>
    </source>
</evidence>
<dbReference type="PANTHER" id="PTHR21625">
    <property type="entry name" value="NYD-SP28 PROTEIN"/>
    <property type="match status" value="1"/>
</dbReference>
<keyword evidence="5" id="KW-0969">Cilium</keyword>
<dbReference type="InterPro" id="IPR039505">
    <property type="entry name" value="DRC1/2_N"/>
</dbReference>
<feature type="non-terminal residue" evidence="14">
    <location>
        <position position="187"/>
    </location>
</feature>
<comment type="function">
    <text evidence="12">Component of the nexin-dynein regulatory complex (N-DRC), a key regulator of ciliary/flagellar motility which maintains the alignment and integrity of the distal axoneme and regulates microtubule sliding in motile axonemes. Plays a critical role in the assembly of N-DRC and also stabilizes the assembly of multiple inner dynein arms and radial spokes. Coassembles with DRC1 to form a central scaffold needed for assembly of the N-DRC and its attachment to the outer doublet microtubules.</text>
</comment>
<feature type="domain" description="Dynein regulatory complex protein 1/2 N-terminal" evidence="13">
    <location>
        <begin position="25"/>
        <end position="102"/>
    </location>
</feature>
<keyword evidence="6" id="KW-0206">Cytoskeleton</keyword>
<keyword evidence="7" id="KW-0966">Cell projection</keyword>
<evidence type="ECO:0000256" key="8">
    <source>
        <dbReference type="ARBA" id="ARBA00037841"/>
    </source>
</evidence>
<keyword evidence="3" id="KW-0282">Flagellum</keyword>
<evidence type="ECO:0000256" key="4">
    <source>
        <dbReference type="ARBA" id="ARBA00023054"/>
    </source>
</evidence>
<evidence type="ECO:0000256" key="10">
    <source>
        <dbReference type="ARBA" id="ARBA00040899"/>
    </source>
</evidence>
<dbReference type="OrthoDB" id="7760980at2759"/>
<evidence type="ECO:0000256" key="11">
    <source>
        <dbReference type="ARBA" id="ARBA00041517"/>
    </source>
</evidence>
<comment type="similarity">
    <text evidence="9">Belongs to the DRC2 family.</text>
</comment>
<comment type="caution">
    <text evidence="14">The sequence shown here is derived from an EMBL/GenBank/DDBJ whole genome shotgun (WGS) entry which is preliminary data.</text>
</comment>
<evidence type="ECO:0000256" key="12">
    <source>
        <dbReference type="ARBA" id="ARBA00045865"/>
    </source>
</evidence>
<evidence type="ECO:0000256" key="9">
    <source>
        <dbReference type="ARBA" id="ARBA00038424"/>
    </source>
</evidence>
<evidence type="ECO:0000256" key="3">
    <source>
        <dbReference type="ARBA" id="ARBA00022846"/>
    </source>
</evidence>
<dbReference type="GO" id="GO:0003352">
    <property type="term" value="P:regulation of cilium movement"/>
    <property type="evidence" value="ECO:0007669"/>
    <property type="project" value="TreeGrafter"/>
</dbReference>